<dbReference type="EMBL" id="JAFIQS010000024">
    <property type="protein sequence ID" value="KAG5161851.1"/>
    <property type="molecule type" value="Genomic_DNA"/>
</dbReference>
<dbReference type="OrthoDB" id="2791787at2759"/>
<dbReference type="AlphaFoldDB" id="A0A8H7XKV4"/>
<reference evidence="1" key="1">
    <citation type="submission" date="2021-02" db="EMBL/GenBank/DDBJ databases">
        <title>Psilocybe cubensis genome.</title>
        <authorList>
            <person name="Mckernan K.J."/>
            <person name="Crawford S."/>
            <person name="Trippe A."/>
            <person name="Kane L.T."/>
            <person name="Mclaughlin S."/>
        </authorList>
    </citation>
    <scope>NUCLEOTIDE SEQUENCE [LARGE SCALE GENOMIC DNA]</scope>
    <source>
        <strain evidence="1">MGC-MH-2018</strain>
    </source>
</reference>
<proteinExistence type="predicted"/>
<name>A0A8H7XKV4_PSICU</name>
<comment type="caution">
    <text evidence="1">The sequence shown here is derived from an EMBL/GenBank/DDBJ whole genome shotgun (WGS) entry which is preliminary data.</text>
</comment>
<evidence type="ECO:0000313" key="1">
    <source>
        <dbReference type="EMBL" id="KAG5161851.1"/>
    </source>
</evidence>
<gene>
    <name evidence="1" type="ORF">JR316_013263</name>
</gene>
<protein>
    <submittedName>
        <fullName evidence="1">Uncharacterized protein</fullName>
    </submittedName>
</protein>
<accession>A0A8H7XKV4</accession>
<sequence length="186" mass="20395">MSNSKSELTKHLVEFTETSATYEDLVVLTPRLPYEGNWGYLGQAAWKRDGPTAPPRGFILMAAEGSDALGDIVDWEPVLRSVEPTPFTTWRGVTRDPKYVCGGDFFKLGTEKPTAAETAGIRAIRRDLVSEVKPENLVWSCRLPFDTLSIYDVAVVTGVVIPTGAFVSTTAPSGINYETIPVLRVE</sequence>
<organism evidence="1">
    <name type="scientific">Psilocybe cubensis</name>
    <name type="common">Psychedelic mushroom</name>
    <name type="synonym">Stropharia cubensis</name>
    <dbReference type="NCBI Taxonomy" id="181762"/>
    <lineage>
        <taxon>Eukaryota</taxon>
        <taxon>Fungi</taxon>
        <taxon>Dikarya</taxon>
        <taxon>Basidiomycota</taxon>
        <taxon>Agaricomycotina</taxon>
        <taxon>Agaricomycetes</taxon>
        <taxon>Agaricomycetidae</taxon>
        <taxon>Agaricales</taxon>
        <taxon>Agaricineae</taxon>
        <taxon>Strophariaceae</taxon>
        <taxon>Psilocybe</taxon>
    </lineage>
</organism>